<dbReference type="AlphaFoldDB" id="A0A6N8NHH3"/>
<proteinExistence type="predicted"/>
<evidence type="ECO:0000313" key="5">
    <source>
        <dbReference type="Proteomes" id="UP000436482"/>
    </source>
</evidence>
<reference evidence="5 6" key="1">
    <citation type="submission" date="2019-12" db="EMBL/GenBank/DDBJ databases">
        <title>Enteriobacteria Tanzani isolates_8377-8380.</title>
        <authorList>
            <person name="Subbiah M."/>
            <person name="Call D."/>
        </authorList>
    </citation>
    <scope>NUCLEOTIDE SEQUENCE [LARGE SCALE GENOMIC DNA]</scope>
    <source>
        <strain evidence="4 7">8378wH8</strain>
        <strain evidence="2 6">8379wE2</strain>
        <strain evidence="3 5">8379wE6</strain>
    </source>
</reference>
<evidence type="ECO:0000313" key="2">
    <source>
        <dbReference type="EMBL" id="MWR40220.1"/>
    </source>
</evidence>
<comment type="caution">
    <text evidence="3">The sequence shown here is derived from an EMBL/GenBank/DDBJ whole genome shotgun (WGS) entry which is preliminary data.</text>
</comment>
<keyword evidence="1" id="KW-1133">Transmembrane helix</keyword>
<dbReference type="Proteomes" id="UP000436482">
    <property type="component" value="Unassembled WGS sequence"/>
</dbReference>
<evidence type="ECO:0000313" key="4">
    <source>
        <dbReference type="EMBL" id="MWT21626.1"/>
    </source>
</evidence>
<dbReference type="EMBL" id="WTQQ01000291">
    <property type="protein sequence ID" value="MWR90006.1"/>
    <property type="molecule type" value="Genomic_DNA"/>
</dbReference>
<dbReference type="Proteomes" id="UP000462410">
    <property type="component" value="Unassembled WGS sequence"/>
</dbReference>
<name>A0A6N8NHH3_ECOLX</name>
<evidence type="ECO:0000313" key="3">
    <source>
        <dbReference type="EMBL" id="MWR90006.1"/>
    </source>
</evidence>
<sequence>MSNDDKSVSDEVSDFHNKVKNITTAQFSAYLKHVGANHNCLSCGKAELIAVQDWHWDKFNSKEGKTDLNNIEKYTVLRLYKVDAPHSNEQWNMTKENLMDYEFRVICKHCGFVTSYLAWLVFYWLKNNEVDQ</sequence>
<keyword evidence="1" id="KW-0812">Transmembrane</keyword>
<dbReference type="Proteomes" id="UP000460875">
    <property type="component" value="Unassembled WGS sequence"/>
</dbReference>
<evidence type="ECO:0000313" key="7">
    <source>
        <dbReference type="Proteomes" id="UP000462410"/>
    </source>
</evidence>
<keyword evidence="1" id="KW-0472">Membrane</keyword>
<evidence type="ECO:0000313" key="6">
    <source>
        <dbReference type="Proteomes" id="UP000460875"/>
    </source>
</evidence>
<dbReference type="EMBL" id="WTQT01000567">
    <property type="protein sequence ID" value="MWR40220.1"/>
    <property type="molecule type" value="Genomic_DNA"/>
</dbReference>
<feature type="transmembrane region" description="Helical" evidence="1">
    <location>
        <begin position="105"/>
        <end position="125"/>
    </location>
</feature>
<organism evidence="3 5">
    <name type="scientific">Escherichia coli</name>
    <dbReference type="NCBI Taxonomy" id="562"/>
    <lineage>
        <taxon>Bacteria</taxon>
        <taxon>Pseudomonadati</taxon>
        <taxon>Pseudomonadota</taxon>
        <taxon>Gammaproteobacteria</taxon>
        <taxon>Enterobacterales</taxon>
        <taxon>Enterobacteriaceae</taxon>
        <taxon>Escherichia</taxon>
    </lineage>
</organism>
<protein>
    <submittedName>
        <fullName evidence="3">Uncharacterized protein</fullName>
    </submittedName>
</protein>
<dbReference type="EMBL" id="WTRC01000154">
    <property type="protein sequence ID" value="MWT21626.1"/>
    <property type="molecule type" value="Genomic_DNA"/>
</dbReference>
<gene>
    <name evidence="4" type="ORF">GP965_11950</name>
    <name evidence="2" type="ORF">GP975_19600</name>
    <name evidence="3" type="ORF">GP979_17145</name>
</gene>
<dbReference type="RefSeq" id="WP_023307713.1">
    <property type="nucleotide sequence ID" value="NZ_AP023208.1"/>
</dbReference>
<evidence type="ECO:0000256" key="1">
    <source>
        <dbReference type="SAM" id="Phobius"/>
    </source>
</evidence>
<accession>A0A6N8NHH3</accession>